<dbReference type="PANTHER" id="PTHR43482:SF1">
    <property type="entry name" value="PROTEIN AST1-RELATED"/>
    <property type="match status" value="1"/>
</dbReference>
<dbReference type="InterPro" id="IPR013154">
    <property type="entry name" value="ADH-like_N"/>
</dbReference>
<proteinExistence type="predicted"/>
<dbReference type="Pfam" id="PF13602">
    <property type="entry name" value="ADH_zinc_N_2"/>
    <property type="match status" value="1"/>
</dbReference>
<dbReference type="OrthoDB" id="201656at2759"/>
<dbReference type="InterPro" id="IPR011032">
    <property type="entry name" value="GroES-like_sf"/>
</dbReference>
<dbReference type="NCBIfam" id="TIGR02817">
    <property type="entry name" value="adh_fam_1"/>
    <property type="match status" value="1"/>
</dbReference>
<dbReference type="SUPFAM" id="SSF51735">
    <property type="entry name" value="NAD(P)-binding Rossmann-fold domains"/>
    <property type="match status" value="1"/>
</dbReference>
<dbReference type="Pfam" id="PF08240">
    <property type="entry name" value="ADH_N"/>
    <property type="match status" value="1"/>
</dbReference>
<evidence type="ECO:0000313" key="2">
    <source>
        <dbReference type="EMBL" id="RKO87633.1"/>
    </source>
</evidence>
<dbReference type="PANTHER" id="PTHR43482">
    <property type="entry name" value="PROTEIN AST1-RELATED"/>
    <property type="match status" value="1"/>
</dbReference>
<organism evidence="2 3">
    <name type="scientific">Blyttiomyces helicus</name>
    <dbReference type="NCBI Taxonomy" id="388810"/>
    <lineage>
        <taxon>Eukaryota</taxon>
        <taxon>Fungi</taxon>
        <taxon>Fungi incertae sedis</taxon>
        <taxon>Chytridiomycota</taxon>
        <taxon>Chytridiomycota incertae sedis</taxon>
        <taxon>Chytridiomycetes</taxon>
        <taxon>Chytridiomycetes incertae sedis</taxon>
        <taxon>Blyttiomyces</taxon>
    </lineage>
</organism>
<dbReference type="AlphaFoldDB" id="A0A4P9W866"/>
<dbReference type="GO" id="GO:0016491">
    <property type="term" value="F:oxidoreductase activity"/>
    <property type="evidence" value="ECO:0007669"/>
    <property type="project" value="InterPro"/>
</dbReference>
<evidence type="ECO:0000259" key="1">
    <source>
        <dbReference type="SMART" id="SM00829"/>
    </source>
</evidence>
<dbReference type="EMBL" id="KZ997278">
    <property type="protein sequence ID" value="RKO87633.1"/>
    <property type="molecule type" value="Genomic_DNA"/>
</dbReference>
<dbReference type="CDD" id="cd08252">
    <property type="entry name" value="AL_MDR"/>
    <property type="match status" value="1"/>
</dbReference>
<accession>A0A4P9W866</accession>
<dbReference type="Proteomes" id="UP000269721">
    <property type="component" value="Unassembled WGS sequence"/>
</dbReference>
<dbReference type="Gene3D" id="3.40.50.720">
    <property type="entry name" value="NAD(P)-binding Rossmann-like Domain"/>
    <property type="match status" value="1"/>
</dbReference>
<protein>
    <submittedName>
        <fullName evidence="2">Oxidoreductase</fullName>
    </submittedName>
</protein>
<evidence type="ECO:0000313" key="3">
    <source>
        <dbReference type="Proteomes" id="UP000269721"/>
    </source>
</evidence>
<dbReference type="InterPro" id="IPR036291">
    <property type="entry name" value="NAD(P)-bd_dom_sf"/>
</dbReference>
<dbReference type="InterPro" id="IPR052585">
    <property type="entry name" value="Lipid_raft_assoc_Zn_ADH"/>
</dbReference>
<gene>
    <name evidence="2" type="ORF">BDK51DRAFT_30681</name>
</gene>
<reference evidence="3" key="1">
    <citation type="journal article" date="2018" name="Nat. Microbiol.">
        <title>Leveraging single-cell genomics to expand the fungal tree of life.</title>
        <authorList>
            <person name="Ahrendt S.R."/>
            <person name="Quandt C.A."/>
            <person name="Ciobanu D."/>
            <person name="Clum A."/>
            <person name="Salamov A."/>
            <person name="Andreopoulos B."/>
            <person name="Cheng J.F."/>
            <person name="Woyke T."/>
            <person name="Pelin A."/>
            <person name="Henrissat B."/>
            <person name="Reynolds N.K."/>
            <person name="Benny G.L."/>
            <person name="Smith M.E."/>
            <person name="James T.Y."/>
            <person name="Grigoriev I.V."/>
        </authorList>
    </citation>
    <scope>NUCLEOTIDE SEQUENCE [LARGE SCALE GENOMIC DNA]</scope>
</reference>
<dbReference type="SMART" id="SM00829">
    <property type="entry name" value="PKS_ER"/>
    <property type="match status" value="1"/>
</dbReference>
<keyword evidence="3" id="KW-1185">Reference proteome</keyword>
<dbReference type="InterPro" id="IPR020843">
    <property type="entry name" value="ER"/>
</dbReference>
<dbReference type="SUPFAM" id="SSF50129">
    <property type="entry name" value="GroES-like"/>
    <property type="match status" value="1"/>
</dbReference>
<sequence length="360" mass="38634">MPSQIKKVFRSIFPKHGSTLPAMQTAIGQLAKGGVDTLQEVQIPVEKPTSTDILVSVKAVSVNPIDYKLRARSDTTSKVDGPFVMGYDASGIVEAVGDKVTLFKKGDEVFYSGSATRSGSNATYQLVDERIVALKPKTWSHTDSAALPLVSLAAWEAMVESMAIPVSETENPKSILIINGAGGVGTVALTLASKVLKLKTVIATASRPETVAWAKKFGATHVINHTLPLGPQLEEQGLHFDYAFICGGTTDKNLTELVPLINPLGKIASILPAESPLALQAGMMKSISFHWALMFVKSMTNTRPETQGQILKQIAAYADAGVFSNDIVTERYKFDVEGLRTVHTKLEGGKTIGKIVLARE</sequence>
<dbReference type="InterPro" id="IPR014182">
    <property type="entry name" value="ADH_Zn_typ-1"/>
</dbReference>
<feature type="domain" description="Enoyl reductase (ER)" evidence="1">
    <location>
        <begin position="33"/>
        <end position="357"/>
    </location>
</feature>
<name>A0A4P9W866_9FUNG</name>
<dbReference type="Gene3D" id="3.90.180.10">
    <property type="entry name" value="Medium-chain alcohol dehydrogenases, catalytic domain"/>
    <property type="match status" value="1"/>
</dbReference>
<dbReference type="GO" id="GO:0008270">
    <property type="term" value="F:zinc ion binding"/>
    <property type="evidence" value="ECO:0007669"/>
    <property type="project" value="InterPro"/>
</dbReference>